<evidence type="ECO:0000313" key="6">
    <source>
        <dbReference type="Proteomes" id="UP000440694"/>
    </source>
</evidence>
<protein>
    <submittedName>
        <fullName evidence="5">FCD domain-containing protein</fullName>
    </submittedName>
</protein>
<evidence type="ECO:0000259" key="4">
    <source>
        <dbReference type="PROSITE" id="PS50949"/>
    </source>
</evidence>
<dbReference type="EMBL" id="WMBQ01000001">
    <property type="protein sequence ID" value="MTD94390.1"/>
    <property type="molecule type" value="Genomic_DNA"/>
</dbReference>
<dbReference type="GO" id="GO:0003700">
    <property type="term" value="F:DNA-binding transcription factor activity"/>
    <property type="evidence" value="ECO:0007669"/>
    <property type="project" value="InterPro"/>
</dbReference>
<reference evidence="5 6" key="1">
    <citation type="submission" date="2019-11" db="EMBL/GenBank/DDBJ databases">
        <title>Identification of a novel strain.</title>
        <authorList>
            <person name="Xu Q."/>
            <person name="Wang G."/>
        </authorList>
    </citation>
    <scope>NUCLEOTIDE SEQUENCE [LARGE SCALE GENOMIC DNA]</scope>
    <source>
        <strain evidence="6">xq</strain>
    </source>
</reference>
<gene>
    <name evidence="5" type="ORF">GIW81_08590</name>
</gene>
<dbReference type="InterPro" id="IPR000524">
    <property type="entry name" value="Tscrpt_reg_HTH_GntR"/>
</dbReference>
<sequence length="253" mass="28678">MEGPVETPPWERDLSSHPMVKQRVKRIATQIFNRMVSGEYSFGTRIPAERELADAFAESRTTIRQALDFLETFGAVARRAGSGTFVAYRADPAKRAGTDASGYLNISLIAETISPFEMNVAESILEPEIVRLATIYMSVRDLTKLGQQLTQLEAIVTDAAEFADLEKQFMMTICEGTHNSLIVTMYRIMHEVRRQPQWCANKKRTLTPLRIREAQKALRSLFTALERRDVDTAVECMRLYISSTQEDMIYASP</sequence>
<keyword evidence="3" id="KW-0804">Transcription</keyword>
<accession>A0A6I3KKC6</accession>
<dbReference type="Pfam" id="PF07729">
    <property type="entry name" value="FCD"/>
    <property type="match status" value="1"/>
</dbReference>
<dbReference type="AlphaFoldDB" id="A0A6I3KKC6"/>
<dbReference type="PANTHER" id="PTHR43537">
    <property type="entry name" value="TRANSCRIPTIONAL REGULATOR, GNTR FAMILY"/>
    <property type="match status" value="1"/>
</dbReference>
<dbReference type="InterPro" id="IPR008920">
    <property type="entry name" value="TF_FadR/GntR_C"/>
</dbReference>
<feature type="domain" description="HTH gntR-type" evidence="4">
    <location>
        <begin position="21"/>
        <end position="89"/>
    </location>
</feature>
<keyword evidence="2" id="KW-0238">DNA-binding</keyword>
<keyword evidence="6" id="KW-1185">Reference proteome</keyword>
<dbReference type="SMART" id="SM00895">
    <property type="entry name" value="FCD"/>
    <property type="match status" value="1"/>
</dbReference>
<evidence type="ECO:0000313" key="5">
    <source>
        <dbReference type="EMBL" id="MTD94390.1"/>
    </source>
</evidence>
<evidence type="ECO:0000256" key="3">
    <source>
        <dbReference type="ARBA" id="ARBA00023163"/>
    </source>
</evidence>
<dbReference type="SUPFAM" id="SSF48008">
    <property type="entry name" value="GntR ligand-binding domain-like"/>
    <property type="match status" value="1"/>
</dbReference>
<evidence type="ECO:0000256" key="2">
    <source>
        <dbReference type="ARBA" id="ARBA00023125"/>
    </source>
</evidence>
<dbReference type="InterPro" id="IPR036390">
    <property type="entry name" value="WH_DNA-bd_sf"/>
</dbReference>
<dbReference type="InterPro" id="IPR011711">
    <property type="entry name" value="GntR_C"/>
</dbReference>
<keyword evidence="1" id="KW-0805">Transcription regulation</keyword>
<dbReference type="CDD" id="cd07377">
    <property type="entry name" value="WHTH_GntR"/>
    <property type="match status" value="1"/>
</dbReference>
<dbReference type="PROSITE" id="PS50949">
    <property type="entry name" value="HTH_GNTR"/>
    <property type="match status" value="1"/>
</dbReference>
<comment type="caution">
    <text evidence="5">The sequence shown here is derived from an EMBL/GenBank/DDBJ whole genome shotgun (WGS) entry which is preliminary data.</text>
</comment>
<dbReference type="GO" id="GO:0003677">
    <property type="term" value="F:DNA binding"/>
    <property type="evidence" value="ECO:0007669"/>
    <property type="project" value="UniProtKB-KW"/>
</dbReference>
<evidence type="ECO:0000256" key="1">
    <source>
        <dbReference type="ARBA" id="ARBA00023015"/>
    </source>
</evidence>
<dbReference type="Gene3D" id="1.10.10.10">
    <property type="entry name" value="Winged helix-like DNA-binding domain superfamily/Winged helix DNA-binding domain"/>
    <property type="match status" value="1"/>
</dbReference>
<organism evidence="5 6">
    <name type="scientific">Hyphomicrobium album</name>
    <dbReference type="NCBI Taxonomy" id="2665159"/>
    <lineage>
        <taxon>Bacteria</taxon>
        <taxon>Pseudomonadati</taxon>
        <taxon>Pseudomonadota</taxon>
        <taxon>Alphaproteobacteria</taxon>
        <taxon>Hyphomicrobiales</taxon>
        <taxon>Hyphomicrobiaceae</taxon>
        <taxon>Hyphomicrobium</taxon>
    </lineage>
</organism>
<dbReference type="PRINTS" id="PR00035">
    <property type="entry name" value="HTHGNTR"/>
</dbReference>
<dbReference type="InterPro" id="IPR036388">
    <property type="entry name" value="WH-like_DNA-bd_sf"/>
</dbReference>
<dbReference type="PANTHER" id="PTHR43537:SF5">
    <property type="entry name" value="UXU OPERON TRANSCRIPTIONAL REGULATOR"/>
    <property type="match status" value="1"/>
</dbReference>
<dbReference type="Proteomes" id="UP000440694">
    <property type="component" value="Unassembled WGS sequence"/>
</dbReference>
<name>A0A6I3KKC6_9HYPH</name>
<dbReference type="SMART" id="SM00345">
    <property type="entry name" value="HTH_GNTR"/>
    <property type="match status" value="1"/>
</dbReference>
<dbReference type="SUPFAM" id="SSF46785">
    <property type="entry name" value="Winged helix' DNA-binding domain"/>
    <property type="match status" value="1"/>
</dbReference>
<dbReference type="Pfam" id="PF00392">
    <property type="entry name" value="GntR"/>
    <property type="match status" value="1"/>
</dbReference>
<dbReference type="Gene3D" id="1.20.120.530">
    <property type="entry name" value="GntR ligand-binding domain-like"/>
    <property type="match status" value="1"/>
</dbReference>
<proteinExistence type="predicted"/>